<organism evidence="1 2">
    <name type="scientific">Leucocoprinus birnbaumii</name>
    <dbReference type="NCBI Taxonomy" id="56174"/>
    <lineage>
        <taxon>Eukaryota</taxon>
        <taxon>Fungi</taxon>
        <taxon>Dikarya</taxon>
        <taxon>Basidiomycota</taxon>
        <taxon>Agaricomycotina</taxon>
        <taxon>Agaricomycetes</taxon>
        <taxon>Agaricomycetidae</taxon>
        <taxon>Agaricales</taxon>
        <taxon>Agaricineae</taxon>
        <taxon>Agaricaceae</taxon>
        <taxon>Leucocoprinus</taxon>
    </lineage>
</organism>
<reference evidence="1" key="1">
    <citation type="submission" date="2022-07" db="EMBL/GenBank/DDBJ databases">
        <title>Genome Sequence of Leucocoprinus birnbaumii.</title>
        <authorList>
            <person name="Buettner E."/>
        </authorList>
    </citation>
    <scope>NUCLEOTIDE SEQUENCE</scope>
    <source>
        <strain evidence="1">VT141</strain>
    </source>
</reference>
<proteinExistence type="predicted"/>
<comment type="caution">
    <text evidence="1">The sequence shown here is derived from an EMBL/GenBank/DDBJ whole genome shotgun (WGS) entry which is preliminary data.</text>
</comment>
<dbReference type="AlphaFoldDB" id="A0AAD5YP09"/>
<evidence type="ECO:0000313" key="1">
    <source>
        <dbReference type="EMBL" id="KAJ3558966.1"/>
    </source>
</evidence>
<gene>
    <name evidence="1" type="ORF">NP233_g11380</name>
</gene>
<evidence type="ECO:0000313" key="2">
    <source>
        <dbReference type="Proteomes" id="UP001213000"/>
    </source>
</evidence>
<name>A0AAD5YP09_9AGAR</name>
<keyword evidence="2" id="KW-1185">Reference proteome</keyword>
<dbReference type="EMBL" id="JANIEX010001352">
    <property type="protein sequence ID" value="KAJ3558966.1"/>
    <property type="molecule type" value="Genomic_DNA"/>
</dbReference>
<protein>
    <submittedName>
        <fullName evidence="1">Uncharacterized protein</fullName>
    </submittedName>
</protein>
<accession>A0AAD5YP09</accession>
<sequence>MWLSDQPSMVSFANRTRSKGSVHESTIILMTFDWDHDRGHSLEEYEKREIELGRQFQGYPSTIFERLESESIEHCWELVRRVVGHLDKPLAKGDSADQDVIAQIKQDAEDWRVKWIQRDIDKLYVELDKTPAGRLIR</sequence>
<dbReference type="Proteomes" id="UP001213000">
    <property type="component" value="Unassembled WGS sequence"/>
</dbReference>